<dbReference type="GO" id="GO:0016757">
    <property type="term" value="F:glycosyltransferase activity"/>
    <property type="evidence" value="ECO:0007669"/>
    <property type="project" value="TreeGrafter"/>
</dbReference>
<dbReference type="PANTHER" id="PTHR12526">
    <property type="entry name" value="GLYCOSYLTRANSFERASE"/>
    <property type="match status" value="1"/>
</dbReference>
<dbReference type="CDD" id="cd03801">
    <property type="entry name" value="GT4_PimA-like"/>
    <property type="match status" value="1"/>
</dbReference>
<dbReference type="SUPFAM" id="SSF53756">
    <property type="entry name" value="UDP-Glycosyltransferase/glycogen phosphorylase"/>
    <property type="match status" value="1"/>
</dbReference>
<gene>
    <name evidence="1" type="ORF">CUN51_00575</name>
</gene>
<reference evidence="1 2" key="1">
    <citation type="submission" date="2017-11" db="EMBL/GenBank/DDBJ databases">
        <title>Evolution of Phototrophy in the Chloroflexi Phylum Driven by Horizontal Gene Transfer.</title>
        <authorList>
            <person name="Ward L.M."/>
            <person name="Hemp J."/>
            <person name="Shih P.M."/>
            <person name="Mcglynn S.E."/>
            <person name="Fischer W."/>
        </authorList>
    </citation>
    <scope>NUCLEOTIDE SEQUENCE [LARGE SCALE GENOMIC DNA]</scope>
    <source>
        <strain evidence="1">CP2_2F</strain>
    </source>
</reference>
<proteinExistence type="predicted"/>
<dbReference type="Pfam" id="PF13692">
    <property type="entry name" value="Glyco_trans_1_4"/>
    <property type="match status" value="1"/>
</dbReference>
<sequence length="392" mass="43318">MPTEKAHGLQIVQNCAAFAENGAEVTLYVARRVNTPELRAVKDIYAHYGVPPNFAIQRVPCFDLLLLDRAGQLLFAVQSLSYTLALLVLMLFKPADLYYSRDVLTLLALSLIKPRRKLVYEAHSLAKSSWGAWLQRLCVRRVGLVVAITGHLARKLRERGAKYVIIEHDGYRDQRFADLPDQESARRALDLPREAFIVGYVGRLHTMSMSKGVDTLIDAIAASERPISLCLVGGPDEMAAQLCERWRAHGLSESGFLYAGQVAPSDVPRYLAAFDVCALPLPFTEHFAYYASPLKLFEYMRAGKAILASDLPAIAEVVCHEETALLAPPDDVAAFGMALIRLYEDESLRARLGASAQAQSTQHTWSARAARILSAARSLSQAPIDAPQTQQR</sequence>
<dbReference type="Proteomes" id="UP000228921">
    <property type="component" value="Unassembled WGS sequence"/>
</dbReference>
<accession>A0A2M8P3N7</accession>
<dbReference type="Gene3D" id="3.40.50.2000">
    <property type="entry name" value="Glycogen Phosphorylase B"/>
    <property type="match status" value="2"/>
</dbReference>
<evidence type="ECO:0008006" key="3">
    <source>
        <dbReference type="Google" id="ProtNLM"/>
    </source>
</evidence>
<dbReference type="EMBL" id="PGTK01000001">
    <property type="protein sequence ID" value="PJF32158.1"/>
    <property type="molecule type" value="Genomic_DNA"/>
</dbReference>
<dbReference type="PANTHER" id="PTHR12526:SF600">
    <property type="entry name" value="GLYCOSYL TRANSFERASE GROUP 1"/>
    <property type="match status" value="1"/>
</dbReference>
<protein>
    <recommendedName>
        <fullName evidence="3">Glycosyltransferase subfamily 4-like N-terminal domain-containing protein</fullName>
    </recommendedName>
</protein>
<organism evidence="1 2">
    <name type="scientific">Candidatus Thermofonsia Clade 1 bacterium</name>
    <dbReference type="NCBI Taxonomy" id="2364210"/>
    <lineage>
        <taxon>Bacteria</taxon>
        <taxon>Bacillati</taxon>
        <taxon>Chloroflexota</taxon>
        <taxon>Candidatus Thermofontia</taxon>
        <taxon>Candidatus Thermofonsia Clade 1</taxon>
    </lineage>
</organism>
<comment type="caution">
    <text evidence="1">The sequence shown here is derived from an EMBL/GenBank/DDBJ whole genome shotgun (WGS) entry which is preliminary data.</text>
</comment>
<evidence type="ECO:0000313" key="1">
    <source>
        <dbReference type="EMBL" id="PJF32158.1"/>
    </source>
</evidence>
<evidence type="ECO:0000313" key="2">
    <source>
        <dbReference type="Proteomes" id="UP000228921"/>
    </source>
</evidence>
<name>A0A2M8P3N7_9CHLR</name>
<dbReference type="AlphaFoldDB" id="A0A2M8P3N7"/>